<dbReference type="Pfam" id="PF00278">
    <property type="entry name" value="Orn_DAP_Arg_deC"/>
    <property type="match status" value="1"/>
</dbReference>
<proteinExistence type="inferred from homology"/>
<name>A0A1G6XTP6_9PROT</name>
<dbReference type="FunFam" id="3.20.20.10:FF:000003">
    <property type="entry name" value="Diaminopimelate decarboxylase"/>
    <property type="match status" value="1"/>
</dbReference>
<dbReference type="NCBIfam" id="TIGR01048">
    <property type="entry name" value="lysA"/>
    <property type="match status" value="1"/>
</dbReference>
<feature type="binding site" evidence="5">
    <location>
        <position position="314"/>
    </location>
    <ligand>
        <name>substrate</name>
    </ligand>
</feature>
<protein>
    <recommendedName>
        <fullName evidence="5 6">Diaminopimelate decarboxylase</fullName>
        <shortName evidence="5">DAP decarboxylase</shortName>
        <shortName evidence="5">DAPDC</shortName>
        <ecNumber evidence="5 6">4.1.1.20</ecNumber>
    </recommendedName>
</protein>
<evidence type="ECO:0000256" key="7">
    <source>
        <dbReference type="PIRSR" id="PIRSR600183-50"/>
    </source>
</evidence>
<dbReference type="HAMAP" id="MF_02120">
    <property type="entry name" value="LysA"/>
    <property type="match status" value="1"/>
</dbReference>
<keyword evidence="2 5" id="KW-0210">Decarboxylase</keyword>
<comment type="catalytic activity">
    <reaction evidence="5 8">
        <text>meso-2,6-diaminopimelate + H(+) = L-lysine + CO2</text>
        <dbReference type="Rhea" id="RHEA:15101"/>
        <dbReference type="ChEBI" id="CHEBI:15378"/>
        <dbReference type="ChEBI" id="CHEBI:16526"/>
        <dbReference type="ChEBI" id="CHEBI:32551"/>
        <dbReference type="ChEBI" id="CHEBI:57791"/>
        <dbReference type="EC" id="4.1.1.20"/>
    </reaction>
</comment>
<evidence type="ECO:0000256" key="3">
    <source>
        <dbReference type="ARBA" id="ARBA00022898"/>
    </source>
</evidence>
<dbReference type="CDD" id="cd06828">
    <property type="entry name" value="PLPDE_III_DapDC"/>
    <property type="match status" value="1"/>
</dbReference>
<dbReference type="GO" id="GO:0008836">
    <property type="term" value="F:diaminopimelate decarboxylase activity"/>
    <property type="evidence" value="ECO:0007669"/>
    <property type="project" value="UniProtKB-UniRule"/>
</dbReference>
<feature type="binding site" evidence="5">
    <location>
        <begin position="275"/>
        <end position="278"/>
    </location>
    <ligand>
        <name>pyridoxal 5'-phosphate</name>
        <dbReference type="ChEBI" id="CHEBI:597326"/>
    </ligand>
</feature>
<dbReference type="PANTHER" id="PTHR43727">
    <property type="entry name" value="DIAMINOPIMELATE DECARBOXYLASE"/>
    <property type="match status" value="1"/>
</dbReference>
<dbReference type="InterPro" id="IPR022643">
    <property type="entry name" value="De-COase2_C"/>
</dbReference>
<evidence type="ECO:0000256" key="1">
    <source>
        <dbReference type="ARBA" id="ARBA00001933"/>
    </source>
</evidence>
<evidence type="ECO:0000313" key="11">
    <source>
        <dbReference type="EMBL" id="SDD80726.1"/>
    </source>
</evidence>
<feature type="binding site" evidence="5">
    <location>
        <position position="278"/>
    </location>
    <ligand>
        <name>substrate</name>
    </ligand>
</feature>
<dbReference type="STRING" id="637679.GCA_001550055_01011"/>
<feature type="active site" description="Proton donor" evidence="7">
    <location>
        <position position="345"/>
    </location>
</feature>
<dbReference type="PRINTS" id="PR01179">
    <property type="entry name" value="ODADCRBXLASE"/>
</dbReference>
<dbReference type="Pfam" id="PF02784">
    <property type="entry name" value="Orn_Arg_deC_N"/>
    <property type="match status" value="1"/>
</dbReference>
<dbReference type="PANTHER" id="PTHR43727:SF2">
    <property type="entry name" value="GROUP IV DECARBOXYLASE"/>
    <property type="match status" value="1"/>
</dbReference>
<keyword evidence="4 5" id="KW-0456">Lyase</keyword>
<dbReference type="AlphaFoldDB" id="A0A1G6XTP6"/>
<evidence type="ECO:0000256" key="2">
    <source>
        <dbReference type="ARBA" id="ARBA00022793"/>
    </source>
</evidence>
<dbReference type="EMBL" id="FNAK01000003">
    <property type="protein sequence ID" value="SDD80726.1"/>
    <property type="molecule type" value="Genomic_DNA"/>
</dbReference>
<evidence type="ECO:0000259" key="10">
    <source>
        <dbReference type="Pfam" id="PF02784"/>
    </source>
</evidence>
<keyword evidence="5" id="KW-0028">Amino-acid biosynthesis</keyword>
<dbReference type="GO" id="GO:0030170">
    <property type="term" value="F:pyridoxal phosphate binding"/>
    <property type="evidence" value="ECO:0007669"/>
    <property type="project" value="UniProtKB-UniRule"/>
</dbReference>
<dbReference type="InterPro" id="IPR022653">
    <property type="entry name" value="De-COase2_pyr-phos_BS"/>
</dbReference>
<feature type="binding site" evidence="5">
    <location>
        <position position="346"/>
    </location>
    <ligand>
        <name>substrate</name>
    </ligand>
</feature>
<dbReference type="InterPro" id="IPR029066">
    <property type="entry name" value="PLP-binding_barrel"/>
</dbReference>
<comment type="subunit">
    <text evidence="5">Homodimer.</text>
</comment>
<organism evidence="11 12">
    <name type="scientific">Kordiimonas lacus</name>
    <dbReference type="NCBI Taxonomy" id="637679"/>
    <lineage>
        <taxon>Bacteria</taxon>
        <taxon>Pseudomonadati</taxon>
        <taxon>Pseudomonadota</taxon>
        <taxon>Alphaproteobacteria</taxon>
        <taxon>Kordiimonadales</taxon>
        <taxon>Kordiimonadaceae</taxon>
        <taxon>Kordiimonas</taxon>
    </lineage>
</organism>
<sequence length="423" mass="45248">MDHFHYRNGQLMAENVPLEQIAAQVGTPVYVYSTATLKRHFRVFSEAFQGLDALVCFAVKANSNIAVLRVLAKAGAGADVVSLGELKRALKAGIPASKIAFAGVGKTKAEMAAALEAGIMQFNAESEAELETLNDVAASMDMVAPVSVRVNPDVDAKTHAKISTGKSENKFGIAWQKVDAVYARIGELANLKAVGVDLHIGSQLTDLAPFRLAFERVVGLVRDLRAKGHDIRHIDLGGGLGIPYDPDAETPPAPADYGAMIREVLGDMDCNIILEPGRLIAGNAGLLLTEMLYEKQGENRTFYILDAAMNDLSRPAMYDAYHAIVPVAEPSGDETLKADFVGPICESSDVFAKQRNTAPLKAGDLVAIKSAGAYGAVMASTYNSRPLVPEVLVDGDKVAVIRKRQSLDELLSLDEIPSWLSGD</sequence>
<dbReference type="PROSITE" id="PS00878">
    <property type="entry name" value="ODR_DC_2_1"/>
    <property type="match status" value="1"/>
</dbReference>
<feature type="domain" description="Orn/DAP/Arg decarboxylase 2 C-terminal" evidence="9">
    <location>
        <begin position="30"/>
        <end position="372"/>
    </location>
</feature>
<comment type="pathway">
    <text evidence="5 8">Amino-acid biosynthesis; L-lysine biosynthesis via DAP pathway; L-lysine from DL-2,6-diaminopimelate: step 1/1.</text>
</comment>
<dbReference type="OrthoDB" id="9802241at2"/>
<keyword evidence="3 5" id="KW-0663">Pyridoxal phosphate</keyword>
<dbReference type="EC" id="4.1.1.20" evidence="5 6"/>
<evidence type="ECO:0000256" key="6">
    <source>
        <dbReference type="NCBIfam" id="TIGR01048"/>
    </source>
</evidence>
<evidence type="ECO:0000256" key="8">
    <source>
        <dbReference type="RuleBase" id="RU003738"/>
    </source>
</evidence>
<feature type="binding site" evidence="5">
    <location>
        <position position="374"/>
    </location>
    <ligand>
        <name>pyridoxal 5'-phosphate</name>
        <dbReference type="ChEBI" id="CHEBI:597326"/>
    </ligand>
</feature>
<dbReference type="InterPro" id="IPR022644">
    <property type="entry name" value="De-COase2_N"/>
</dbReference>
<dbReference type="PRINTS" id="PR01181">
    <property type="entry name" value="DAPDCRBXLASE"/>
</dbReference>
<feature type="binding site" evidence="5">
    <location>
        <position position="239"/>
    </location>
    <ligand>
        <name>pyridoxal 5'-phosphate</name>
        <dbReference type="ChEBI" id="CHEBI:597326"/>
    </ligand>
</feature>
<dbReference type="SUPFAM" id="SSF50621">
    <property type="entry name" value="Alanine racemase C-terminal domain-like"/>
    <property type="match status" value="1"/>
</dbReference>
<dbReference type="RefSeq" id="WP_068301698.1">
    <property type="nucleotide sequence ID" value="NZ_FNAK01000003.1"/>
</dbReference>
<comment type="similarity">
    <text evidence="5">Belongs to the Orn/Lys/Arg decarboxylase class-II family. LysA subfamily.</text>
</comment>
<dbReference type="UniPathway" id="UPA00034">
    <property type="reaction ID" value="UER00027"/>
</dbReference>
<evidence type="ECO:0000313" key="12">
    <source>
        <dbReference type="Proteomes" id="UP000183685"/>
    </source>
</evidence>
<keyword evidence="12" id="KW-1185">Reference proteome</keyword>
<reference evidence="11 12" key="1">
    <citation type="submission" date="2016-10" db="EMBL/GenBank/DDBJ databases">
        <authorList>
            <person name="de Groot N.N."/>
        </authorList>
    </citation>
    <scope>NUCLEOTIDE SEQUENCE [LARGE SCALE GENOMIC DNA]</scope>
    <source>
        <strain evidence="11 12">CGMCC 1.9109</strain>
    </source>
</reference>
<feature type="binding site" evidence="5">
    <location>
        <position position="374"/>
    </location>
    <ligand>
        <name>substrate</name>
    </ligand>
</feature>
<dbReference type="InterPro" id="IPR000183">
    <property type="entry name" value="Orn/DAP/Arg_de-COase"/>
</dbReference>
<evidence type="ECO:0000259" key="9">
    <source>
        <dbReference type="Pfam" id="PF00278"/>
    </source>
</evidence>
<gene>
    <name evidence="5" type="primary">lysA</name>
    <name evidence="11" type="ORF">SAMN04488071_1331</name>
</gene>
<dbReference type="Gene3D" id="3.20.20.10">
    <property type="entry name" value="Alanine racemase"/>
    <property type="match status" value="1"/>
</dbReference>
<keyword evidence="5 8" id="KW-0457">Lysine biosynthesis</keyword>
<feature type="binding site" evidence="5">
    <location>
        <position position="318"/>
    </location>
    <ligand>
        <name>substrate</name>
    </ligand>
</feature>
<feature type="domain" description="Orn/DAP/Arg decarboxylase 2 N-terminal" evidence="10">
    <location>
        <begin position="35"/>
        <end position="281"/>
    </location>
</feature>
<dbReference type="InterPro" id="IPR009006">
    <property type="entry name" value="Ala_racemase/Decarboxylase_C"/>
</dbReference>
<accession>A0A1G6XTP6</accession>
<dbReference type="SUPFAM" id="SSF51419">
    <property type="entry name" value="PLP-binding barrel"/>
    <property type="match status" value="1"/>
</dbReference>
<evidence type="ECO:0000256" key="5">
    <source>
        <dbReference type="HAMAP-Rule" id="MF_02120"/>
    </source>
</evidence>
<evidence type="ECO:0000256" key="4">
    <source>
        <dbReference type="ARBA" id="ARBA00023239"/>
    </source>
</evidence>
<dbReference type="Proteomes" id="UP000183685">
    <property type="component" value="Unassembled WGS sequence"/>
</dbReference>
<dbReference type="Gene3D" id="2.40.37.10">
    <property type="entry name" value="Lyase, Ornithine Decarboxylase, Chain A, domain 1"/>
    <property type="match status" value="1"/>
</dbReference>
<feature type="modified residue" description="N6-(pyridoxal phosphate)lysine" evidence="5 7">
    <location>
        <position position="60"/>
    </location>
</feature>
<comment type="function">
    <text evidence="5">Specifically catalyzes the decarboxylation of meso-diaminopimelate (meso-DAP) to L-lysine.</text>
</comment>
<comment type="cofactor">
    <cofactor evidence="1 5 7 8">
        <name>pyridoxal 5'-phosphate</name>
        <dbReference type="ChEBI" id="CHEBI:597326"/>
    </cofactor>
</comment>
<dbReference type="InterPro" id="IPR002986">
    <property type="entry name" value="DAP_deCOOHase_LysA"/>
</dbReference>
<dbReference type="GO" id="GO:0009089">
    <property type="term" value="P:lysine biosynthetic process via diaminopimelate"/>
    <property type="evidence" value="ECO:0007669"/>
    <property type="project" value="UniProtKB-UniRule"/>
</dbReference>